<evidence type="ECO:0000313" key="4">
    <source>
        <dbReference type="EMBL" id="SHK85761.1"/>
    </source>
</evidence>
<accession>A0A1M6VWD9</accession>
<proteinExistence type="predicted"/>
<dbReference type="Gene3D" id="2.120.10.30">
    <property type="entry name" value="TolB, C-terminal domain"/>
    <property type="match status" value="3"/>
</dbReference>
<dbReference type="InterPro" id="IPR014756">
    <property type="entry name" value="Ig_E-set"/>
</dbReference>
<dbReference type="STRING" id="1419482.SAMN05444266_101387"/>
<dbReference type="Gene3D" id="2.60.40.10">
    <property type="entry name" value="Immunoglobulins"/>
    <property type="match status" value="1"/>
</dbReference>
<name>A0A1M6VWD9_9BACT</name>
<dbReference type="PROSITE" id="PS51125">
    <property type="entry name" value="NHL"/>
    <property type="match status" value="3"/>
</dbReference>
<evidence type="ECO:0000313" key="5">
    <source>
        <dbReference type="Proteomes" id="UP000184420"/>
    </source>
</evidence>
<dbReference type="Proteomes" id="UP000184420">
    <property type="component" value="Unassembled WGS sequence"/>
</dbReference>
<organism evidence="4 5">
    <name type="scientific">Chitinophaga jiangningensis</name>
    <dbReference type="NCBI Taxonomy" id="1419482"/>
    <lineage>
        <taxon>Bacteria</taxon>
        <taxon>Pseudomonadati</taxon>
        <taxon>Bacteroidota</taxon>
        <taxon>Chitinophagia</taxon>
        <taxon>Chitinophagales</taxon>
        <taxon>Chitinophagaceae</taxon>
        <taxon>Chitinophaga</taxon>
    </lineage>
</organism>
<dbReference type="Pfam" id="PF01436">
    <property type="entry name" value="NHL"/>
    <property type="match status" value="4"/>
</dbReference>
<dbReference type="OrthoDB" id="791543at2"/>
<dbReference type="SUPFAM" id="SSF101898">
    <property type="entry name" value="NHL repeat"/>
    <property type="match status" value="1"/>
</dbReference>
<dbReference type="PANTHER" id="PTHR13833">
    <property type="match status" value="1"/>
</dbReference>
<dbReference type="CDD" id="cd00603">
    <property type="entry name" value="IPT_PCSR"/>
    <property type="match status" value="1"/>
</dbReference>
<dbReference type="InterPro" id="IPR011042">
    <property type="entry name" value="6-blade_b-propeller_TolB-like"/>
</dbReference>
<dbReference type="SUPFAM" id="SSF81296">
    <property type="entry name" value="E set domains"/>
    <property type="match status" value="1"/>
</dbReference>
<dbReference type="InterPro" id="IPR001258">
    <property type="entry name" value="NHL_repeat"/>
</dbReference>
<dbReference type="EMBL" id="FRBL01000001">
    <property type="protein sequence ID" value="SHK85761.1"/>
    <property type="molecule type" value="Genomic_DNA"/>
</dbReference>
<feature type="repeat" description="NHL" evidence="2">
    <location>
        <begin position="134"/>
        <end position="169"/>
    </location>
</feature>
<dbReference type="PANTHER" id="PTHR13833:SF71">
    <property type="entry name" value="NHL DOMAIN-CONTAINING PROTEIN"/>
    <property type="match status" value="1"/>
</dbReference>
<dbReference type="CDD" id="cd14953">
    <property type="entry name" value="NHL_like_1"/>
    <property type="match status" value="1"/>
</dbReference>
<dbReference type="InterPro" id="IPR002909">
    <property type="entry name" value="IPT_dom"/>
</dbReference>
<dbReference type="PROSITE" id="PS51257">
    <property type="entry name" value="PROKAR_LIPOPROTEIN"/>
    <property type="match status" value="1"/>
</dbReference>
<keyword evidence="1" id="KW-0677">Repeat</keyword>
<dbReference type="RefSeq" id="WP_073077471.1">
    <property type="nucleotide sequence ID" value="NZ_FRBL01000001.1"/>
</dbReference>
<protein>
    <submittedName>
        <fullName evidence="4">NHL repeat-containing protein</fullName>
    </submittedName>
</protein>
<reference evidence="4 5" key="1">
    <citation type="submission" date="2016-11" db="EMBL/GenBank/DDBJ databases">
        <authorList>
            <person name="Jaros S."/>
            <person name="Januszkiewicz K."/>
            <person name="Wedrychowicz H."/>
        </authorList>
    </citation>
    <scope>NUCLEOTIDE SEQUENCE [LARGE SCALE GENOMIC DNA]</scope>
    <source>
        <strain evidence="4 5">DSM 27406</strain>
    </source>
</reference>
<evidence type="ECO:0000256" key="2">
    <source>
        <dbReference type="PROSITE-ProRule" id="PRU00504"/>
    </source>
</evidence>
<feature type="repeat" description="NHL" evidence="2">
    <location>
        <begin position="246"/>
        <end position="276"/>
    </location>
</feature>
<dbReference type="Pfam" id="PF01833">
    <property type="entry name" value="TIG"/>
    <property type="match status" value="1"/>
</dbReference>
<feature type="repeat" description="NHL" evidence="2">
    <location>
        <begin position="400"/>
        <end position="430"/>
    </location>
</feature>
<evidence type="ECO:0000259" key="3">
    <source>
        <dbReference type="Pfam" id="PF01833"/>
    </source>
</evidence>
<evidence type="ECO:0000256" key="1">
    <source>
        <dbReference type="ARBA" id="ARBA00022737"/>
    </source>
</evidence>
<feature type="domain" description="IPT/TIG" evidence="3">
    <location>
        <begin position="32"/>
        <end position="101"/>
    </location>
</feature>
<dbReference type="InterPro" id="IPR013783">
    <property type="entry name" value="Ig-like_fold"/>
</dbReference>
<dbReference type="AlphaFoldDB" id="A0A1M6VWD9"/>
<gene>
    <name evidence="4" type="ORF">SAMN05444266_101387</name>
</gene>
<sequence>MKNIVYTLLLLMALLGVSCDKNDETSAVKALSITSVWPGSAPAGTIVIINGKHFSGIREENQVKFNGAAAVVIEANASQLQVVTPANGTTGVISIAVGQQQATGPVFNYTLPPVEYIVSTLAGNGTGGSVEGSGTAAQFKNPEGVAVDAQGNIIVVDRGNNRIRKISGTNVSAIAGVDAGGFKDGAAATALFKLPWRSVADAAGNIYVADRDNHRIRKIAADGTVSTVAGTGTAGFADGPVATAKFNQPLDVVVDPAGNLYVADNLNHRIRKISIDGTVSTIAGDGTAAFADGTGTAARFKNPSGLEIDKDGNLWIADRLNYRIRKITPAGVVTTIAGDGTTGYIDGVANAARFADPYGITLDKDGNIVIADLSNNKIRLIAGGQVSTIAGTSSGFSDGPGSAAQFNQPTDVCMDAAGNIYVADLGNHRIRKIVKK</sequence>
<keyword evidence="5" id="KW-1185">Reference proteome</keyword>